<dbReference type="RefSeq" id="WP_067995156.1">
    <property type="nucleotide sequence ID" value="NZ_QQBC01000006.1"/>
</dbReference>
<dbReference type="PANTHER" id="PTHR36839:SF1">
    <property type="entry name" value="METALLO-BETA-LACTAMASE FAMILY PROTEIN (AFU_ORTHOLOGUE AFUA_5G12770)"/>
    <property type="match status" value="1"/>
</dbReference>
<organism evidence="2 3">
    <name type="scientific">Nocardia pseudobrasiliensis</name>
    <dbReference type="NCBI Taxonomy" id="45979"/>
    <lineage>
        <taxon>Bacteria</taxon>
        <taxon>Bacillati</taxon>
        <taxon>Actinomycetota</taxon>
        <taxon>Actinomycetes</taxon>
        <taxon>Mycobacteriales</taxon>
        <taxon>Nocardiaceae</taxon>
        <taxon>Nocardia</taxon>
    </lineage>
</organism>
<gene>
    <name evidence="2" type="ORF">DFR76_106483</name>
</gene>
<feature type="domain" description="Metallo-beta-lactamase" evidence="1">
    <location>
        <begin position="78"/>
        <end position="244"/>
    </location>
</feature>
<dbReference type="STRING" id="1210086.GCA_001613105_01958"/>
<proteinExistence type="predicted"/>
<dbReference type="EMBL" id="QQBC01000006">
    <property type="protein sequence ID" value="RDI65611.1"/>
    <property type="molecule type" value="Genomic_DNA"/>
</dbReference>
<dbReference type="Proteomes" id="UP000254869">
    <property type="component" value="Unassembled WGS sequence"/>
</dbReference>
<reference evidence="2 3" key="1">
    <citation type="submission" date="2018-07" db="EMBL/GenBank/DDBJ databases">
        <title>Genomic Encyclopedia of Type Strains, Phase IV (KMG-IV): sequencing the most valuable type-strain genomes for metagenomic binning, comparative biology and taxonomic classification.</title>
        <authorList>
            <person name="Goeker M."/>
        </authorList>
    </citation>
    <scope>NUCLEOTIDE SEQUENCE [LARGE SCALE GENOMIC DNA]</scope>
    <source>
        <strain evidence="2 3">DSM 44290</strain>
    </source>
</reference>
<keyword evidence="3" id="KW-1185">Reference proteome</keyword>
<accession>A0A370I675</accession>
<sequence>MTTWICDGCGLEHSDSVAPPGRCVLASDAVGDEERGDLGPHGRWTTHDELARTPHRTDHRDHGRGVHSLRREPRFAIGHWSFVVRTPHGNLLWDPPAYLDDEILTRVRELGGIAAIATSHPHMFAAQITWSHTFGRVPVFVNELDREWIPRPDPVIEFWSGRAEPVPGIDLIHVGGHMRGSSVARTADGTLLSGDSIAGTLTPGWVSFQRNFPRHVPLSPTAVRRIVDTLAPYPYDRLYTLGGDTLDHDAKTIVEAAAVRHIRWVTGEFDHLI</sequence>
<dbReference type="InterPro" id="IPR001279">
    <property type="entry name" value="Metallo-B-lactamas"/>
</dbReference>
<evidence type="ECO:0000313" key="2">
    <source>
        <dbReference type="EMBL" id="RDI65611.1"/>
    </source>
</evidence>
<comment type="caution">
    <text evidence="2">The sequence shown here is derived from an EMBL/GenBank/DDBJ whole genome shotgun (WGS) entry which is preliminary data.</text>
</comment>
<evidence type="ECO:0000259" key="1">
    <source>
        <dbReference type="SMART" id="SM00849"/>
    </source>
</evidence>
<dbReference type="AlphaFoldDB" id="A0A370I675"/>
<name>A0A370I675_9NOCA</name>
<dbReference type="SUPFAM" id="SSF56281">
    <property type="entry name" value="Metallo-hydrolase/oxidoreductase"/>
    <property type="match status" value="1"/>
</dbReference>
<dbReference type="PANTHER" id="PTHR36839">
    <property type="entry name" value="METALLO-BETA-LACTAMASE FAMILY PROTEIN (AFU_ORTHOLOGUE AFUA_5G12770)"/>
    <property type="match status" value="1"/>
</dbReference>
<evidence type="ECO:0000313" key="3">
    <source>
        <dbReference type="Proteomes" id="UP000254869"/>
    </source>
</evidence>
<dbReference type="Gene3D" id="3.60.15.10">
    <property type="entry name" value="Ribonuclease Z/Hydroxyacylglutathione hydrolase-like"/>
    <property type="match status" value="1"/>
</dbReference>
<dbReference type="SMART" id="SM00849">
    <property type="entry name" value="Lactamase_B"/>
    <property type="match status" value="1"/>
</dbReference>
<dbReference type="InterPro" id="IPR036866">
    <property type="entry name" value="RibonucZ/Hydroxyglut_hydro"/>
</dbReference>
<protein>
    <recommendedName>
        <fullName evidence="1">Metallo-beta-lactamase domain-containing protein</fullName>
    </recommendedName>
</protein>